<dbReference type="InterPro" id="IPR000261">
    <property type="entry name" value="EH_dom"/>
</dbReference>
<evidence type="ECO:0000313" key="6">
    <source>
        <dbReference type="Proteomes" id="UP000274922"/>
    </source>
</evidence>
<dbReference type="OrthoDB" id="1716625at2759"/>
<reference evidence="4" key="2">
    <citation type="submission" date="2018-04" db="EMBL/GenBank/DDBJ databases">
        <title>Leveraging single-cell genomics to expand the Fungal Tree of Life.</title>
        <authorList>
            <consortium name="DOE Joint Genome Institute"/>
            <person name="Ahrendt S.R."/>
            <person name="Quandt C.A."/>
            <person name="Ciobanu D."/>
            <person name="Clum A."/>
            <person name="Salamov A."/>
            <person name="Andreopoulos B."/>
            <person name="Cheng J.-F."/>
            <person name="Woyke T."/>
            <person name="Pelin A."/>
            <person name="Henrissat B."/>
            <person name="Benny G.L."/>
            <person name="Smith M.E."/>
            <person name="James T.Y."/>
            <person name="Grigoriev I.V."/>
        </authorList>
    </citation>
    <scope>NUCLEOTIDE SEQUENCE</scope>
    <source>
        <strain evidence="4">ATCC 52028</strain>
    </source>
</reference>
<dbReference type="EMBL" id="ML009122">
    <property type="protein sequence ID" value="RKO98057.1"/>
    <property type="molecule type" value="Genomic_DNA"/>
</dbReference>
<protein>
    <recommendedName>
        <fullName evidence="2">EH domain-containing protein</fullName>
    </recommendedName>
</protein>
<dbReference type="GO" id="GO:0006897">
    <property type="term" value="P:endocytosis"/>
    <property type="evidence" value="ECO:0007669"/>
    <property type="project" value="TreeGrafter"/>
</dbReference>
<dbReference type="Pfam" id="PF12763">
    <property type="entry name" value="EH"/>
    <property type="match status" value="1"/>
</dbReference>
<name>A0A4V1ITS3_9FUNG</name>
<dbReference type="SMART" id="SM00027">
    <property type="entry name" value="EH"/>
    <property type="match status" value="1"/>
</dbReference>
<dbReference type="Gene3D" id="1.10.238.10">
    <property type="entry name" value="EF-hand"/>
    <property type="match status" value="1"/>
</dbReference>
<accession>A0A4V1ITS3</accession>
<dbReference type="PROSITE" id="PS50031">
    <property type="entry name" value="EH"/>
    <property type="match status" value="1"/>
</dbReference>
<evidence type="ECO:0000313" key="3">
    <source>
        <dbReference type="EMBL" id="RKO98057.1"/>
    </source>
</evidence>
<keyword evidence="6" id="KW-1185">Reference proteome</keyword>
<feature type="domain" description="EH" evidence="2">
    <location>
        <begin position="13"/>
        <end position="99"/>
    </location>
</feature>
<feature type="region of interest" description="Disordered" evidence="1">
    <location>
        <begin position="109"/>
        <end position="140"/>
    </location>
</feature>
<organism evidence="3 5">
    <name type="scientific">Caulochytrium protostelioides</name>
    <dbReference type="NCBI Taxonomy" id="1555241"/>
    <lineage>
        <taxon>Eukaryota</taxon>
        <taxon>Fungi</taxon>
        <taxon>Fungi incertae sedis</taxon>
        <taxon>Chytridiomycota</taxon>
        <taxon>Chytridiomycota incertae sedis</taxon>
        <taxon>Chytridiomycetes</taxon>
        <taxon>Caulochytriales</taxon>
        <taxon>Caulochytriaceae</taxon>
        <taxon>Caulochytrium</taxon>
    </lineage>
</organism>
<feature type="compositionally biased region" description="Low complexity" evidence="1">
    <location>
        <begin position="127"/>
        <end position="140"/>
    </location>
</feature>
<dbReference type="GO" id="GO:0005886">
    <property type="term" value="C:plasma membrane"/>
    <property type="evidence" value="ECO:0007669"/>
    <property type="project" value="TreeGrafter"/>
</dbReference>
<dbReference type="Proteomes" id="UP000268535">
    <property type="component" value="Unassembled WGS sequence"/>
</dbReference>
<evidence type="ECO:0000313" key="4">
    <source>
        <dbReference type="EMBL" id="RKP03865.1"/>
    </source>
</evidence>
<reference evidence="3" key="3">
    <citation type="submission" date="2018-08" db="EMBL/GenBank/DDBJ databases">
        <title>Leveraging single-cell genomics to expand the Fungal Tree of Life.</title>
        <authorList>
            <consortium name="DOE Joint Genome Institute"/>
            <person name="Ahrendt S.R."/>
            <person name="Quandt C.A."/>
            <person name="Ciobanu D."/>
            <person name="Clum A."/>
            <person name="Salamov A."/>
            <person name="Andreopoulos B."/>
            <person name="Cheng J.-F."/>
            <person name="Woyke T."/>
            <person name="Pelin A."/>
            <person name="Henrissat B."/>
            <person name="Reynolds N."/>
            <person name="Benny G.L."/>
            <person name="Smith M.E."/>
            <person name="James T.Y."/>
            <person name="Grigoriev I.V."/>
        </authorList>
    </citation>
    <scope>NUCLEOTIDE SEQUENCE</scope>
    <source>
        <strain evidence="3">ATCC 52028</strain>
    </source>
</reference>
<reference evidence="5 6" key="1">
    <citation type="journal article" date="2018" name="Nat. Microbiol.">
        <title>Leveraging single-cell genomics to expand the fungal tree of life.</title>
        <authorList>
            <person name="Ahrendt S.R."/>
            <person name="Quandt C.A."/>
            <person name="Ciobanu D."/>
            <person name="Clum A."/>
            <person name="Salamov A."/>
            <person name="Andreopoulos B."/>
            <person name="Cheng J.F."/>
            <person name="Woyke T."/>
            <person name="Pelin A."/>
            <person name="Henrissat B."/>
            <person name="Reynolds N.K."/>
            <person name="Benny G.L."/>
            <person name="Smith M.E."/>
            <person name="James T.Y."/>
            <person name="Grigoriev I.V."/>
        </authorList>
    </citation>
    <scope>NUCLEOTIDE SEQUENCE [LARGE SCALE GENOMIC DNA]</scope>
    <source>
        <strain evidence="5 6">ATCC 52028</strain>
    </source>
</reference>
<dbReference type="EMBL" id="ML014117">
    <property type="protein sequence ID" value="RKP03865.1"/>
    <property type="molecule type" value="Genomic_DNA"/>
</dbReference>
<dbReference type="GO" id="GO:0016197">
    <property type="term" value="P:endosomal transport"/>
    <property type="evidence" value="ECO:0007669"/>
    <property type="project" value="TreeGrafter"/>
</dbReference>
<dbReference type="SUPFAM" id="SSF47473">
    <property type="entry name" value="EF-hand"/>
    <property type="match status" value="1"/>
</dbReference>
<evidence type="ECO:0000256" key="1">
    <source>
        <dbReference type="SAM" id="MobiDB-lite"/>
    </source>
</evidence>
<dbReference type="STRING" id="1555241.A0A4V1ITS3"/>
<dbReference type="PANTHER" id="PTHR11216">
    <property type="entry name" value="EH DOMAIN"/>
    <property type="match status" value="1"/>
</dbReference>
<dbReference type="AlphaFoldDB" id="A0A4V1ITS3"/>
<proteinExistence type="predicted"/>
<dbReference type="InterPro" id="IPR011992">
    <property type="entry name" value="EF-hand-dom_pair"/>
</dbReference>
<evidence type="ECO:0000313" key="5">
    <source>
        <dbReference type="Proteomes" id="UP000268535"/>
    </source>
</evidence>
<dbReference type="GO" id="GO:0005737">
    <property type="term" value="C:cytoplasm"/>
    <property type="evidence" value="ECO:0007669"/>
    <property type="project" value="TreeGrafter"/>
</dbReference>
<gene>
    <name evidence="3" type="ORF">CAUPRSCDRAFT_10322</name>
    <name evidence="4" type="ORF">CXG81DRAFT_16698</name>
</gene>
<sequence length="285" mass="30756">MSREMDWYISPSDQFSYETQFSKLAKDEDTVAMDQMEPIFRTAHLPPAEFLQIWSLVDVTQRSVLSQTQFVYLMHLVNSRRRGRNLPDGTPLNITEKLLAAAVPDTLGRASTASGRHPGGAEPPPSGSSSSLAAPATPGAAAAKPGVYVRRMVNAHRDPGASDQLPLPQLTSESAALGLEIRHVTSQRDAARADVATLTEEREEWMRLAMYLRNTRDGIAGKMAEGDRLLMAAARGDTTAARPASAAASASPDDVEARGLLDQLAADMRALESLQADMRATLSTL</sequence>
<evidence type="ECO:0000259" key="2">
    <source>
        <dbReference type="PROSITE" id="PS50031"/>
    </source>
</evidence>
<dbReference type="Proteomes" id="UP000274922">
    <property type="component" value="Unassembled WGS sequence"/>
</dbReference>